<sequence>MTVRTLAPMLPVADIDAARDFLRDCLGFEETYRDDNHSYCERDNGVIRLINAPPDADMDDPARQLVIYMDVDDADDIYAKHKNALEALPDRHFRAPFDRPYGQREFHAIHGPFLFMVGHKIKGAQ</sequence>
<dbReference type="RefSeq" id="WP_072777852.1">
    <property type="nucleotide sequence ID" value="NZ_FQXC01000003.1"/>
</dbReference>
<name>A0A1M5U325_9RHOB</name>
<feature type="domain" description="Glyoxalase/fosfomycin resistance/dioxygenase" evidence="1">
    <location>
        <begin position="9"/>
        <end position="83"/>
    </location>
</feature>
<evidence type="ECO:0000313" key="3">
    <source>
        <dbReference type="Proteomes" id="UP000184221"/>
    </source>
</evidence>
<dbReference type="OrthoDB" id="9791602at2"/>
<dbReference type="Pfam" id="PF00903">
    <property type="entry name" value="Glyoxalase"/>
    <property type="match status" value="1"/>
</dbReference>
<dbReference type="AlphaFoldDB" id="A0A1M5U325"/>
<dbReference type="SUPFAM" id="SSF54593">
    <property type="entry name" value="Glyoxalase/Bleomycin resistance protein/Dihydroxybiphenyl dioxygenase"/>
    <property type="match status" value="1"/>
</dbReference>
<dbReference type="STRING" id="996342.SAMN05443551_2468"/>
<protein>
    <submittedName>
        <fullName evidence="2">Glyoxalase/Bleomycin resistance protein/Dioxygenase superfamily protein</fullName>
    </submittedName>
</protein>
<proteinExistence type="predicted"/>
<evidence type="ECO:0000313" key="2">
    <source>
        <dbReference type="EMBL" id="SHH57369.1"/>
    </source>
</evidence>
<dbReference type="GO" id="GO:0051213">
    <property type="term" value="F:dioxygenase activity"/>
    <property type="evidence" value="ECO:0007669"/>
    <property type="project" value="UniProtKB-KW"/>
</dbReference>
<organism evidence="2 3">
    <name type="scientific">Marivita hallyeonensis</name>
    <dbReference type="NCBI Taxonomy" id="996342"/>
    <lineage>
        <taxon>Bacteria</taxon>
        <taxon>Pseudomonadati</taxon>
        <taxon>Pseudomonadota</taxon>
        <taxon>Alphaproteobacteria</taxon>
        <taxon>Rhodobacterales</taxon>
        <taxon>Roseobacteraceae</taxon>
        <taxon>Marivita</taxon>
    </lineage>
</organism>
<dbReference type="InterPro" id="IPR029068">
    <property type="entry name" value="Glyas_Bleomycin-R_OHBP_Dase"/>
</dbReference>
<dbReference type="EMBL" id="FQXC01000003">
    <property type="protein sequence ID" value="SHH57369.1"/>
    <property type="molecule type" value="Genomic_DNA"/>
</dbReference>
<dbReference type="Proteomes" id="UP000184221">
    <property type="component" value="Unassembled WGS sequence"/>
</dbReference>
<reference evidence="2 3" key="1">
    <citation type="submission" date="2016-11" db="EMBL/GenBank/DDBJ databases">
        <authorList>
            <person name="Jaros S."/>
            <person name="Januszkiewicz K."/>
            <person name="Wedrychowicz H."/>
        </authorList>
    </citation>
    <scope>NUCLEOTIDE SEQUENCE [LARGE SCALE GENOMIC DNA]</scope>
    <source>
        <strain evidence="2 3">DSM 29431</strain>
    </source>
</reference>
<gene>
    <name evidence="2" type="ORF">SAMN05443551_2468</name>
</gene>
<dbReference type="InterPro" id="IPR004360">
    <property type="entry name" value="Glyas_Fos-R_dOase_dom"/>
</dbReference>
<keyword evidence="3" id="KW-1185">Reference proteome</keyword>
<keyword evidence="2" id="KW-0223">Dioxygenase</keyword>
<dbReference type="Gene3D" id="3.10.180.10">
    <property type="entry name" value="2,3-Dihydroxybiphenyl 1,2-Dioxygenase, domain 1"/>
    <property type="match status" value="1"/>
</dbReference>
<keyword evidence="2" id="KW-0560">Oxidoreductase</keyword>
<evidence type="ECO:0000259" key="1">
    <source>
        <dbReference type="Pfam" id="PF00903"/>
    </source>
</evidence>
<accession>A0A1M5U325</accession>